<dbReference type="NCBIfam" id="TIGR00621">
    <property type="entry name" value="ssb"/>
    <property type="match status" value="1"/>
</dbReference>
<feature type="region of interest" description="Disordered" evidence="4">
    <location>
        <begin position="104"/>
        <end position="125"/>
    </location>
</feature>
<evidence type="ECO:0000313" key="6">
    <source>
        <dbReference type="Proteomes" id="UP000033103"/>
    </source>
</evidence>
<reference evidence="5 6" key="1">
    <citation type="journal article" date="2012" name="BMC Genomics">
        <title>Genomic sequence analysis and characterization of Sneathia amnii sp. nov.</title>
        <authorList>
            <consortium name="Vaginal Microbiome Consortium (additional members)"/>
            <person name="Harwich M.D.Jr."/>
            <person name="Serrano M.G."/>
            <person name="Fettweis J.M."/>
            <person name="Alves J.M."/>
            <person name="Reimers M.A."/>
            <person name="Buck G.A."/>
            <person name="Jefferson K.K."/>
        </authorList>
    </citation>
    <scope>NUCLEOTIDE SEQUENCE [LARGE SCALE GENOMIC DNA]</scope>
    <source>
        <strain evidence="5 6">SN35</strain>
    </source>
</reference>
<dbReference type="EMBL" id="CP011280">
    <property type="protein sequence ID" value="AKC95461.1"/>
    <property type="molecule type" value="Genomic_DNA"/>
</dbReference>
<dbReference type="InterPro" id="IPR012340">
    <property type="entry name" value="NA-bd_OB-fold"/>
</dbReference>
<dbReference type="GO" id="GO:0009295">
    <property type="term" value="C:nucleoid"/>
    <property type="evidence" value="ECO:0007669"/>
    <property type="project" value="TreeGrafter"/>
</dbReference>
<evidence type="ECO:0000256" key="4">
    <source>
        <dbReference type="SAM" id="MobiDB-lite"/>
    </source>
</evidence>
<gene>
    <name evidence="5" type="ORF">VC03_02770</name>
</gene>
<dbReference type="InterPro" id="IPR000424">
    <property type="entry name" value="Primosome_PriB/ssb"/>
</dbReference>
<accession>A0A0E3ZA78</accession>
<name>A0A0E3ZA78_9FUSO</name>
<dbReference type="PROSITE" id="PS50935">
    <property type="entry name" value="SSB"/>
    <property type="match status" value="1"/>
</dbReference>
<evidence type="ECO:0000256" key="3">
    <source>
        <dbReference type="PIRNR" id="PIRNR002070"/>
    </source>
</evidence>
<dbReference type="Proteomes" id="UP000033103">
    <property type="component" value="Chromosome"/>
</dbReference>
<dbReference type="STRING" id="187101.VC03_02770"/>
<organism evidence="5 6">
    <name type="scientific">Sneathia vaginalis</name>
    <dbReference type="NCBI Taxonomy" id="187101"/>
    <lineage>
        <taxon>Bacteria</taxon>
        <taxon>Fusobacteriati</taxon>
        <taxon>Fusobacteriota</taxon>
        <taxon>Fusobacteriia</taxon>
        <taxon>Fusobacteriales</taxon>
        <taxon>Leptotrichiaceae</taxon>
        <taxon>Sneathia</taxon>
    </lineage>
</organism>
<dbReference type="OrthoDB" id="9809878at2"/>
<dbReference type="GO" id="GO:0006260">
    <property type="term" value="P:DNA replication"/>
    <property type="evidence" value="ECO:0007669"/>
    <property type="project" value="InterPro"/>
</dbReference>
<dbReference type="PANTHER" id="PTHR10302">
    <property type="entry name" value="SINGLE-STRANDED DNA-BINDING PROTEIN"/>
    <property type="match status" value="1"/>
</dbReference>
<dbReference type="Gene3D" id="2.40.50.140">
    <property type="entry name" value="Nucleic acid-binding proteins"/>
    <property type="match status" value="1"/>
</dbReference>
<sequence>MNNVTLMGRLTRDPELKRTSKDNSYCNFTLAVNRPKVKDNPQEADFIPCVAWNKTAEIIESWLQKGDRLIVMGRLNVTKNDDKYYTNVIVEKINFIDTIRTSKEKKSETWTEPIEDDGLDEGFPF</sequence>
<dbReference type="GO" id="GO:0003697">
    <property type="term" value="F:single-stranded DNA binding"/>
    <property type="evidence" value="ECO:0007669"/>
    <property type="project" value="UniProtKB-UniRule"/>
</dbReference>
<dbReference type="KEGG" id="sns:VC03_02770"/>
<dbReference type="Pfam" id="PF00436">
    <property type="entry name" value="SSB"/>
    <property type="match status" value="1"/>
</dbReference>
<dbReference type="AlphaFoldDB" id="A0A0E3ZA78"/>
<dbReference type="HAMAP" id="MF_00984">
    <property type="entry name" value="SSB"/>
    <property type="match status" value="1"/>
</dbReference>
<evidence type="ECO:0000256" key="1">
    <source>
        <dbReference type="ARBA" id="ARBA00023125"/>
    </source>
</evidence>
<dbReference type="SUPFAM" id="SSF50249">
    <property type="entry name" value="Nucleic acid-binding proteins"/>
    <property type="match status" value="1"/>
</dbReference>
<comment type="subunit">
    <text evidence="2">Homotetramer.</text>
</comment>
<comment type="caution">
    <text evidence="2">Lacks conserved residue(s) required for the propagation of feature annotation.</text>
</comment>
<keyword evidence="6" id="KW-1185">Reference proteome</keyword>
<dbReference type="CDD" id="cd04496">
    <property type="entry name" value="SSB_OBF"/>
    <property type="match status" value="1"/>
</dbReference>
<dbReference type="InterPro" id="IPR011344">
    <property type="entry name" value="ssDNA-bd"/>
</dbReference>
<evidence type="ECO:0000313" key="5">
    <source>
        <dbReference type="EMBL" id="AKC95461.1"/>
    </source>
</evidence>
<keyword evidence="1 2" id="KW-0238">DNA-binding</keyword>
<evidence type="ECO:0000256" key="2">
    <source>
        <dbReference type="HAMAP-Rule" id="MF_00984"/>
    </source>
</evidence>
<proteinExistence type="inferred from homology"/>
<dbReference type="PATRIC" id="fig|1069640.6.peg.537"/>
<protein>
    <recommendedName>
        <fullName evidence="2 3">Single-stranded DNA-binding protein</fullName>
        <shortName evidence="2">SSB</shortName>
    </recommendedName>
</protein>
<dbReference type="HOGENOM" id="CLU_078758_6_2_0"/>
<dbReference type="PIRSF" id="PIRSF002070">
    <property type="entry name" value="SSB"/>
    <property type="match status" value="1"/>
</dbReference>
<dbReference type="PANTHER" id="PTHR10302:SF27">
    <property type="entry name" value="SINGLE-STRANDED DNA-BINDING PROTEIN"/>
    <property type="match status" value="1"/>
</dbReference>
<feature type="compositionally biased region" description="Acidic residues" evidence="4">
    <location>
        <begin position="113"/>
        <end position="125"/>
    </location>
</feature>